<evidence type="ECO:0000313" key="2">
    <source>
        <dbReference type="EMBL" id="KAL3319372.1"/>
    </source>
</evidence>
<name>A0ABD2QJL5_9PLAT</name>
<dbReference type="Proteomes" id="UP001626550">
    <property type="component" value="Unassembled WGS sequence"/>
</dbReference>
<proteinExistence type="predicted"/>
<accession>A0ABD2QJL5</accession>
<dbReference type="InterPro" id="IPR004875">
    <property type="entry name" value="DDE_SF_endonuclease_dom"/>
</dbReference>
<sequence>MVRRLFKSWVQQFDRDMSSKGKRALFVLDNFSGHTKLEEDPAWTPLIATELLGTTADTKPLDQGILNSLKCSYKRRMHQEFISYGRGSWQLSRKGKVFLS</sequence>
<evidence type="ECO:0000259" key="1">
    <source>
        <dbReference type="Pfam" id="PF03184"/>
    </source>
</evidence>
<organism evidence="2 3">
    <name type="scientific">Cichlidogyrus casuarinus</name>
    <dbReference type="NCBI Taxonomy" id="1844966"/>
    <lineage>
        <taxon>Eukaryota</taxon>
        <taxon>Metazoa</taxon>
        <taxon>Spiralia</taxon>
        <taxon>Lophotrochozoa</taxon>
        <taxon>Platyhelminthes</taxon>
        <taxon>Monogenea</taxon>
        <taxon>Monopisthocotylea</taxon>
        <taxon>Dactylogyridea</taxon>
        <taxon>Ancyrocephalidae</taxon>
        <taxon>Cichlidogyrus</taxon>
    </lineage>
</organism>
<evidence type="ECO:0000313" key="3">
    <source>
        <dbReference type="Proteomes" id="UP001626550"/>
    </source>
</evidence>
<comment type="caution">
    <text evidence="2">The sequence shown here is derived from an EMBL/GenBank/DDBJ whole genome shotgun (WGS) entry which is preliminary data.</text>
</comment>
<dbReference type="EMBL" id="JBJKFK010000142">
    <property type="protein sequence ID" value="KAL3319372.1"/>
    <property type="molecule type" value="Genomic_DNA"/>
</dbReference>
<reference evidence="2 3" key="1">
    <citation type="submission" date="2024-11" db="EMBL/GenBank/DDBJ databases">
        <title>Adaptive evolution of stress response genes in parasites aligns with host niche diversity.</title>
        <authorList>
            <person name="Hahn C."/>
            <person name="Resl P."/>
        </authorList>
    </citation>
    <scope>NUCLEOTIDE SEQUENCE [LARGE SCALE GENOMIC DNA]</scope>
    <source>
        <strain evidence="2">EGGRZ-B1_66</strain>
        <tissue evidence="2">Body</tissue>
    </source>
</reference>
<dbReference type="Pfam" id="PF03184">
    <property type="entry name" value="DDE_1"/>
    <property type="match status" value="1"/>
</dbReference>
<protein>
    <recommendedName>
        <fullName evidence="1">DDE-1 domain-containing protein</fullName>
    </recommendedName>
</protein>
<dbReference type="AlphaFoldDB" id="A0ABD2QJL5"/>
<gene>
    <name evidence="2" type="ORF">Ciccas_001971</name>
</gene>
<feature type="domain" description="DDE-1" evidence="1">
    <location>
        <begin position="3"/>
        <end position="83"/>
    </location>
</feature>
<keyword evidence="3" id="KW-1185">Reference proteome</keyword>